<name>A0A9X0B3V0_9EURO</name>
<evidence type="ECO:0000256" key="4">
    <source>
        <dbReference type="RuleBase" id="RU000363"/>
    </source>
</evidence>
<evidence type="ECO:0000256" key="1">
    <source>
        <dbReference type="ARBA" id="ARBA00006484"/>
    </source>
</evidence>
<dbReference type="EMBL" id="JAPZBU010000009">
    <property type="protein sequence ID" value="KAJ5387097.1"/>
    <property type="molecule type" value="Genomic_DNA"/>
</dbReference>
<keyword evidence="3" id="KW-0560">Oxidoreductase</keyword>
<evidence type="ECO:0000313" key="6">
    <source>
        <dbReference type="Proteomes" id="UP001147747"/>
    </source>
</evidence>
<dbReference type="PRINTS" id="PR00081">
    <property type="entry name" value="GDHRDH"/>
</dbReference>
<dbReference type="GO" id="GO:0006654">
    <property type="term" value="P:phosphatidic acid biosynthetic process"/>
    <property type="evidence" value="ECO:0007669"/>
    <property type="project" value="TreeGrafter"/>
</dbReference>
<dbReference type="InterPro" id="IPR002347">
    <property type="entry name" value="SDR_fam"/>
</dbReference>
<reference evidence="5" key="2">
    <citation type="journal article" date="2023" name="IMA Fungus">
        <title>Comparative genomic study of the Penicillium genus elucidates a diverse pangenome and 15 lateral gene transfer events.</title>
        <authorList>
            <person name="Petersen C."/>
            <person name="Sorensen T."/>
            <person name="Nielsen M.R."/>
            <person name="Sondergaard T.E."/>
            <person name="Sorensen J.L."/>
            <person name="Fitzpatrick D.A."/>
            <person name="Frisvad J.C."/>
            <person name="Nielsen K.L."/>
        </authorList>
    </citation>
    <scope>NUCLEOTIDE SEQUENCE</scope>
    <source>
        <strain evidence="5">IBT 29677</strain>
    </source>
</reference>
<dbReference type="GO" id="GO:0019433">
    <property type="term" value="P:triglyceride catabolic process"/>
    <property type="evidence" value="ECO:0007669"/>
    <property type="project" value="TreeGrafter"/>
</dbReference>
<organism evidence="5 6">
    <name type="scientific">Penicillium cosmopolitanum</name>
    <dbReference type="NCBI Taxonomy" id="1131564"/>
    <lineage>
        <taxon>Eukaryota</taxon>
        <taxon>Fungi</taxon>
        <taxon>Dikarya</taxon>
        <taxon>Ascomycota</taxon>
        <taxon>Pezizomycotina</taxon>
        <taxon>Eurotiomycetes</taxon>
        <taxon>Eurotiomycetidae</taxon>
        <taxon>Eurotiales</taxon>
        <taxon>Aspergillaceae</taxon>
        <taxon>Penicillium</taxon>
    </lineage>
</organism>
<dbReference type="PANTHER" id="PTHR44169:SF6">
    <property type="entry name" value="NADPH-DEPENDENT 1-ACYLDIHYDROXYACETONE PHOSPHATE REDUCTASE"/>
    <property type="match status" value="1"/>
</dbReference>
<reference evidence="5" key="1">
    <citation type="submission" date="2022-12" db="EMBL/GenBank/DDBJ databases">
        <authorList>
            <person name="Petersen C."/>
        </authorList>
    </citation>
    <scope>NUCLEOTIDE SEQUENCE</scope>
    <source>
        <strain evidence="5">IBT 29677</strain>
    </source>
</reference>
<dbReference type="InterPro" id="IPR036291">
    <property type="entry name" value="NAD(P)-bd_dom_sf"/>
</dbReference>
<dbReference type="Proteomes" id="UP001147747">
    <property type="component" value="Unassembled WGS sequence"/>
</dbReference>
<keyword evidence="2" id="KW-0521">NADP</keyword>
<dbReference type="GO" id="GO:0005783">
    <property type="term" value="C:endoplasmic reticulum"/>
    <property type="evidence" value="ECO:0007669"/>
    <property type="project" value="TreeGrafter"/>
</dbReference>
<accession>A0A9X0B3V0</accession>
<proteinExistence type="inferred from homology"/>
<dbReference type="SUPFAM" id="SSF51735">
    <property type="entry name" value="NAD(P)-binding Rossmann-fold domains"/>
    <property type="match status" value="1"/>
</dbReference>
<dbReference type="PRINTS" id="PR00080">
    <property type="entry name" value="SDRFAMILY"/>
</dbReference>
<dbReference type="GeneID" id="81373255"/>
<evidence type="ECO:0000256" key="2">
    <source>
        <dbReference type="ARBA" id="ARBA00022857"/>
    </source>
</evidence>
<dbReference type="Gene3D" id="3.40.50.720">
    <property type="entry name" value="NAD(P)-binding Rossmann-like Domain"/>
    <property type="match status" value="1"/>
</dbReference>
<dbReference type="PANTHER" id="PTHR44169">
    <property type="entry name" value="NADPH-DEPENDENT 1-ACYLDIHYDROXYACETONE PHOSPHATE REDUCTASE"/>
    <property type="match status" value="1"/>
</dbReference>
<comment type="similarity">
    <text evidence="1 4">Belongs to the short-chain dehydrogenases/reductases (SDR) family.</text>
</comment>
<comment type="caution">
    <text evidence="5">The sequence shown here is derived from an EMBL/GenBank/DDBJ whole genome shotgun (WGS) entry which is preliminary data.</text>
</comment>
<dbReference type="GO" id="GO:0004806">
    <property type="term" value="F:triacylglycerol lipase activity"/>
    <property type="evidence" value="ECO:0007669"/>
    <property type="project" value="TreeGrafter"/>
</dbReference>
<dbReference type="GO" id="GO:0000140">
    <property type="term" value="F:acylglycerone-phosphate reductase (NADP+) activity"/>
    <property type="evidence" value="ECO:0007669"/>
    <property type="project" value="TreeGrafter"/>
</dbReference>
<sequence>MTPPTQKRSVLITGCSEGGAGNALALEFAAQGLRVFATARFVESMSNLSESDIETFALDVTIPESILALKDEITKRTGGTLDILYNNAGSMYEAPAIEADPQKVRNMFDTNVFGLFDIVATFTPLLIAATTRNSSYKPTIVNVASILARIPFPFASAYNATKAAVAAYSDTLRLELDPLGIRVVTLFMGEVSTRLRSAEMINFGPDSLYVDAEVKVKERTEQSSRVSITPAVLAKQVVPGVLGTKEVSYIWKGTNSFIAWLLNAIGPRKVFDSTVMGPVGFSDKAQVKRIFERGQRMVAYLSQ</sequence>
<dbReference type="OrthoDB" id="2102561at2759"/>
<dbReference type="Pfam" id="PF00106">
    <property type="entry name" value="adh_short"/>
    <property type="match status" value="1"/>
</dbReference>
<dbReference type="InterPro" id="IPR020904">
    <property type="entry name" value="Sc_DH/Rdtase_CS"/>
</dbReference>
<evidence type="ECO:0000256" key="3">
    <source>
        <dbReference type="ARBA" id="ARBA00023002"/>
    </source>
</evidence>
<dbReference type="GO" id="GO:0005811">
    <property type="term" value="C:lipid droplet"/>
    <property type="evidence" value="ECO:0007669"/>
    <property type="project" value="TreeGrafter"/>
</dbReference>
<keyword evidence="6" id="KW-1185">Reference proteome</keyword>
<evidence type="ECO:0000313" key="5">
    <source>
        <dbReference type="EMBL" id="KAJ5387097.1"/>
    </source>
</evidence>
<protein>
    <submittedName>
        <fullName evidence="5">Short-chain dehydrogenases/reductase</fullName>
    </submittedName>
</protein>
<dbReference type="RefSeq" id="XP_056484895.1">
    <property type="nucleotide sequence ID" value="XM_056634275.1"/>
</dbReference>
<dbReference type="AlphaFoldDB" id="A0A9X0B3V0"/>
<gene>
    <name evidence="5" type="ORF">N7509_009638</name>
</gene>
<dbReference type="PROSITE" id="PS00061">
    <property type="entry name" value="ADH_SHORT"/>
    <property type="match status" value="1"/>
</dbReference>